<dbReference type="Proteomes" id="UP001500665">
    <property type="component" value="Unassembled WGS sequence"/>
</dbReference>
<comment type="cofactor">
    <cofactor evidence="1">
        <name>FAD</name>
        <dbReference type="ChEBI" id="CHEBI:57692"/>
    </cofactor>
</comment>
<name>A0ABN1R0L0_9ACTN</name>
<sequence>MGSGHDVVVVGAGLAGLQAAISLREAGVDVLVLEAAERVGGRIRSLEGVNGVEEAGAVNIGDGYARLISHVKAAGLEREPVAYSMREHAVVVDGHVGTALDWAGNPGNPLSGEERAVPPALLVAGALAKNNPLGGPRDWMAPEAERWDVPLTDYLHSVGLSGEAVALADRAGTFETLGGTSALAMLRAVQRASRHSPQTSNIVGGNARLPESMAARLGGSVRVRSAVTAVRESGDLMVVELADGEQITAGHVIVAVPFSVLRAWSALPALPGVVSRLIDELPYPALTKYHLVARRPFWEEDGLPHAMWTTSRIQRLLPWRLAADGPSALAVWVTGREARVLDGLDEREQRDIVLGELGRVRPAAVGAVEITRIVSWGREPWAGGAWAMPLPGQMAALAAAVEADTGRVQFAGEHLSVEDSGMEGALESGERAAGRVLARLGSG</sequence>
<keyword evidence="3" id="KW-0560">Oxidoreductase</keyword>
<evidence type="ECO:0000313" key="6">
    <source>
        <dbReference type="Proteomes" id="UP001500665"/>
    </source>
</evidence>
<comment type="caution">
    <text evidence="5">The sequence shown here is derived from an EMBL/GenBank/DDBJ whole genome shotgun (WGS) entry which is preliminary data.</text>
</comment>
<dbReference type="InterPro" id="IPR001613">
    <property type="entry name" value="Flavin_amine_oxidase"/>
</dbReference>
<dbReference type="InterPro" id="IPR050703">
    <property type="entry name" value="Flavin_MAO"/>
</dbReference>
<keyword evidence="6" id="KW-1185">Reference proteome</keyword>
<dbReference type="SUPFAM" id="SSF51905">
    <property type="entry name" value="FAD/NAD(P)-binding domain"/>
    <property type="match status" value="1"/>
</dbReference>
<dbReference type="Gene3D" id="3.50.50.60">
    <property type="entry name" value="FAD/NAD(P)-binding domain"/>
    <property type="match status" value="1"/>
</dbReference>
<dbReference type="PRINTS" id="PR00757">
    <property type="entry name" value="AMINEOXDASEF"/>
</dbReference>
<evidence type="ECO:0000313" key="5">
    <source>
        <dbReference type="EMBL" id="GAA0949660.1"/>
    </source>
</evidence>
<comment type="similarity">
    <text evidence="2">Belongs to the flavin monoamine oxidase family.</text>
</comment>
<evidence type="ECO:0000256" key="2">
    <source>
        <dbReference type="ARBA" id="ARBA00005995"/>
    </source>
</evidence>
<dbReference type="Pfam" id="PF01593">
    <property type="entry name" value="Amino_oxidase"/>
    <property type="match status" value="1"/>
</dbReference>
<accession>A0ABN1R0L0</accession>
<reference evidence="5 6" key="1">
    <citation type="journal article" date="2019" name="Int. J. Syst. Evol. Microbiol.">
        <title>The Global Catalogue of Microorganisms (GCM) 10K type strain sequencing project: providing services to taxonomists for standard genome sequencing and annotation.</title>
        <authorList>
            <consortium name="The Broad Institute Genomics Platform"/>
            <consortium name="The Broad Institute Genome Sequencing Center for Infectious Disease"/>
            <person name="Wu L."/>
            <person name="Ma J."/>
        </authorList>
    </citation>
    <scope>NUCLEOTIDE SEQUENCE [LARGE SCALE GENOMIC DNA]</scope>
    <source>
        <strain evidence="5 6">JCM 10696</strain>
    </source>
</reference>
<proteinExistence type="inferred from homology"/>
<dbReference type="SUPFAM" id="SSF54373">
    <property type="entry name" value="FAD-linked reductases, C-terminal domain"/>
    <property type="match status" value="1"/>
</dbReference>
<protein>
    <submittedName>
        <fullName evidence="5">Flavin monoamine oxidase family protein</fullName>
    </submittedName>
</protein>
<dbReference type="PANTHER" id="PTHR43563">
    <property type="entry name" value="AMINE OXIDASE"/>
    <property type="match status" value="1"/>
</dbReference>
<evidence type="ECO:0000256" key="3">
    <source>
        <dbReference type="ARBA" id="ARBA00023002"/>
    </source>
</evidence>
<evidence type="ECO:0000259" key="4">
    <source>
        <dbReference type="Pfam" id="PF01593"/>
    </source>
</evidence>
<dbReference type="EMBL" id="BAAAHH010000009">
    <property type="protein sequence ID" value="GAA0949660.1"/>
    <property type="molecule type" value="Genomic_DNA"/>
</dbReference>
<organism evidence="5 6">
    <name type="scientific">Actinocorallia libanotica</name>
    <dbReference type="NCBI Taxonomy" id="46162"/>
    <lineage>
        <taxon>Bacteria</taxon>
        <taxon>Bacillati</taxon>
        <taxon>Actinomycetota</taxon>
        <taxon>Actinomycetes</taxon>
        <taxon>Streptosporangiales</taxon>
        <taxon>Thermomonosporaceae</taxon>
        <taxon>Actinocorallia</taxon>
    </lineage>
</organism>
<dbReference type="InterPro" id="IPR036188">
    <property type="entry name" value="FAD/NAD-bd_sf"/>
</dbReference>
<dbReference type="InterPro" id="IPR002937">
    <property type="entry name" value="Amino_oxidase"/>
</dbReference>
<gene>
    <name evidence="5" type="ORF">GCM10009550_27250</name>
</gene>
<feature type="domain" description="Amine oxidase" evidence="4">
    <location>
        <begin position="14"/>
        <end position="437"/>
    </location>
</feature>
<evidence type="ECO:0000256" key="1">
    <source>
        <dbReference type="ARBA" id="ARBA00001974"/>
    </source>
</evidence>
<dbReference type="PANTHER" id="PTHR43563:SF1">
    <property type="entry name" value="AMINE OXIDASE [FLAVIN-CONTAINING] B"/>
    <property type="match status" value="1"/>
</dbReference>